<dbReference type="Gene3D" id="1.20.1420.30">
    <property type="entry name" value="NCX, central ion-binding region"/>
    <property type="match status" value="1"/>
</dbReference>
<evidence type="ECO:0000256" key="4">
    <source>
        <dbReference type="ARBA" id="ARBA00023136"/>
    </source>
</evidence>
<dbReference type="InterPro" id="IPR004481">
    <property type="entry name" value="K/Na/Ca-exchanger"/>
</dbReference>
<keyword evidence="3 5" id="KW-1133">Transmembrane helix</keyword>
<evidence type="ECO:0000256" key="2">
    <source>
        <dbReference type="ARBA" id="ARBA00022692"/>
    </source>
</evidence>
<evidence type="ECO:0000259" key="6">
    <source>
        <dbReference type="Pfam" id="PF01699"/>
    </source>
</evidence>
<evidence type="ECO:0000313" key="8">
    <source>
        <dbReference type="Proteomes" id="UP000243507"/>
    </source>
</evidence>
<dbReference type="PANTHER" id="PTHR10846">
    <property type="entry name" value="SODIUM/POTASSIUM/CALCIUM EXCHANGER"/>
    <property type="match status" value="1"/>
</dbReference>
<feature type="transmembrane region" description="Helical" evidence="5">
    <location>
        <begin position="106"/>
        <end position="124"/>
    </location>
</feature>
<dbReference type="GO" id="GO:0006874">
    <property type="term" value="P:intracellular calcium ion homeostasis"/>
    <property type="evidence" value="ECO:0007669"/>
    <property type="project" value="TreeGrafter"/>
</dbReference>
<reference evidence="7 8" key="1">
    <citation type="submission" date="2017-09" db="EMBL/GenBank/DDBJ databases">
        <title>A multilocus sequence analysis scheme for characterization of bacteria in the genus Thioclava.</title>
        <authorList>
            <person name="Liu Y."/>
            <person name="Shao Z."/>
        </authorList>
    </citation>
    <scope>NUCLEOTIDE SEQUENCE [LARGE SCALE GENOMIC DNA]</scope>
    <source>
        <strain evidence="7 8">CAU 1312</strain>
    </source>
</reference>
<feature type="transmembrane region" description="Helical" evidence="5">
    <location>
        <begin position="29"/>
        <end position="47"/>
    </location>
</feature>
<sequence length="318" mass="32705">MLMDLLFVTLGLGLLVVAGDWLVKGAVALALRLGIPALIVGLTVVAFGTSAPELMVSVAAVLDNAPAIALGNVVGSNTANILLVLGLPALIATIRTDEQDTRESAAIMIGATILFILLCFMGPISWPHALVLLGALALILGRQIRQALAHRNARCEEEIASADPHLPGWQVAGFIVAGLIGLPLGANLLVDGASSIARAFGISEAVIGLTLVAVGTSLPELATSVSAAAKGRADVALGNVIGSNIFNLLSIIGFAGLVGPLPVPTQMLAVDLWVMLGASVLLLPFVFYRWPITRGIGIGFTLLYAAYVIGLMIGDTLT</sequence>
<dbReference type="NCBIfam" id="TIGR00367">
    <property type="entry name" value="calcium/sodium antiporter"/>
    <property type="match status" value="1"/>
</dbReference>
<dbReference type="PANTHER" id="PTHR10846:SF8">
    <property type="entry name" value="INNER MEMBRANE PROTEIN YRBG"/>
    <property type="match status" value="1"/>
</dbReference>
<name>A0A2A4CPL1_9RHOB</name>
<dbReference type="GO" id="GO:0005886">
    <property type="term" value="C:plasma membrane"/>
    <property type="evidence" value="ECO:0007669"/>
    <property type="project" value="TreeGrafter"/>
</dbReference>
<dbReference type="GO" id="GO:0008273">
    <property type="term" value="F:calcium, potassium:sodium antiporter activity"/>
    <property type="evidence" value="ECO:0007669"/>
    <property type="project" value="TreeGrafter"/>
</dbReference>
<proteinExistence type="predicted"/>
<dbReference type="GO" id="GO:0005262">
    <property type="term" value="F:calcium channel activity"/>
    <property type="evidence" value="ECO:0007669"/>
    <property type="project" value="TreeGrafter"/>
</dbReference>
<dbReference type="AlphaFoldDB" id="A0A2A4CPL1"/>
<dbReference type="InterPro" id="IPR004837">
    <property type="entry name" value="NaCa_Exmemb"/>
</dbReference>
<dbReference type="Pfam" id="PF01699">
    <property type="entry name" value="Na_Ca_ex"/>
    <property type="match status" value="2"/>
</dbReference>
<keyword evidence="2 5" id="KW-0812">Transmembrane</keyword>
<feature type="transmembrane region" description="Helical" evidence="5">
    <location>
        <begin position="270"/>
        <end position="288"/>
    </location>
</feature>
<comment type="subcellular location">
    <subcellularLocation>
        <location evidence="1">Membrane</location>
        <topology evidence="1">Multi-pass membrane protein</topology>
    </subcellularLocation>
</comment>
<feature type="domain" description="Sodium/calcium exchanger membrane region" evidence="6">
    <location>
        <begin position="172"/>
        <end position="310"/>
    </location>
</feature>
<dbReference type="InterPro" id="IPR044880">
    <property type="entry name" value="NCX_ion-bd_dom_sf"/>
</dbReference>
<feature type="transmembrane region" description="Helical" evidence="5">
    <location>
        <begin position="77"/>
        <end position="94"/>
    </location>
</feature>
<dbReference type="EMBL" id="NTJD01000008">
    <property type="protein sequence ID" value="PCD76059.1"/>
    <property type="molecule type" value="Genomic_DNA"/>
</dbReference>
<evidence type="ECO:0000256" key="5">
    <source>
        <dbReference type="SAM" id="Phobius"/>
    </source>
</evidence>
<organism evidence="7 8">
    <name type="scientific">Pseudothioclava arenosa</name>
    <dbReference type="NCBI Taxonomy" id="1795308"/>
    <lineage>
        <taxon>Bacteria</taxon>
        <taxon>Pseudomonadati</taxon>
        <taxon>Pseudomonadota</taxon>
        <taxon>Alphaproteobacteria</taxon>
        <taxon>Rhodobacterales</taxon>
        <taxon>Paracoccaceae</taxon>
        <taxon>Pseudothioclava</taxon>
    </lineage>
</organism>
<evidence type="ECO:0000256" key="1">
    <source>
        <dbReference type="ARBA" id="ARBA00004141"/>
    </source>
</evidence>
<dbReference type="Proteomes" id="UP000243507">
    <property type="component" value="Unassembled WGS sequence"/>
</dbReference>
<protein>
    <submittedName>
        <fullName evidence="7">Sodium:proton exchanger</fullName>
    </submittedName>
</protein>
<feature type="transmembrane region" description="Helical" evidence="5">
    <location>
        <begin position="169"/>
        <end position="190"/>
    </location>
</feature>
<feature type="domain" description="Sodium/calcium exchanger membrane region" evidence="6">
    <location>
        <begin position="5"/>
        <end position="143"/>
    </location>
</feature>
<accession>A0A2A4CPL1</accession>
<evidence type="ECO:0000256" key="3">
    <source>
        <dbReference type="ARBA" id="ARBA00022989"/>
    </source>
</evidence>
<feature type="transmembrane region" description="Helical" evidence="5">
    <location>
        <begin position="235"/>
        <end position="258"/>
    </location>
</feature>
<gene>
    <name evidence="7" type="ORF">CLN94_11260</name>
</gene>
<evidence type="ECO:0000313" key="7">
    <source>
        <dbReference type="EMBL" id="PCD76059.1"/>
    </source>
</evidence>
<feature type="transmembrane region" description="Helical" evidence="5">
    <location>
        <begin position="295"/>
        <end position="314"/>
    </location>
</feature>
<dbReference type="OrthoDB" id="9794225at2"/>
<keyword evidence="8" id="KW-1185">Reference proteome</keyword>
<comment type="caution">
    <text evidence="7">The sequence shown here is derived from an EMBL/GenBank/DDBJ whole genome shotgun (WGS) entry which is preliminary data.</text>
</comment>
<keyword evidence="4 5" id="KW-0472">Membrane</keyword>